<dbReference type="PIRSF" id="PIRSF005739">
    <property type="entry name" value="O-mtase"/>
    <property type="match status" value="1"/>
</dbReference>
<evidence type="ECO:0000313" key="8">
    <source>
        <dbReference type="Proteomes" id="UP000811246"/>
    </source>
</evidence>
<evidence type="ECO:0000313" key="7">
    <source>
        <dbReference type="EMBL" id="KAG6684672.1"/>
    </source>
</evidence>
<organism evidence="7 8">
    <name type="scientific">Carya illinoinensis</name>
    <name type="common">Pecan</name>
    <dbReference type="NCBI Taxonomy" id="32201"/>
    <lineage>
        <taxon>Eukaryota</taxon>
        <taxon>Viridiplantae</taxon>
        <taxon>Streptophyta</taxon>
        <taxon>Embryophyta</taxon>
        <taxon>Tracheophyta</taxon>
        <taxon>Spermatophyta</taxon>
        <taxon>Magnoliopsida</taxon>
        <taxon>eudicotyledons</taxon>
        <taxon>Gunneridae</taxon>
        <taxon>Pentapetalae</taxon>
        <taxon>rosids</taxon>
        <taxon>fabids</taxon>
        <taxon>Fagales</taxon>
        <taxon>Juglandaceae</taxon>
        <taxon>Carya</taxon>
    </lineage>
</organism>
<dbReference type="InterPro" id="IPR036388">
    <property type="entry name" value="WH-like_DNA-bd_sf"/>
</dbReference>
<accession>A0A922DHT7</accession>
<dbReference type="EMBL" id="CM031836">
    <property type="protein sequence ID" value="KAG6684672.1"/>
    <property type="molecule type" value="Genomic_DNA"/>
</dbReference>
<dbReference type="GO" id="GO:0008171">
    <property type="term" value="F:O-methyltransferase activity"/>
    <property type="evidence" value="ECO:0007669"/>
    <property type="project" value="InterPro"/>
</dbReference>
<dbReference type="Gene3D" id="3.40.50.150">
    <property type="entry name" value="Vaccinia Virus protein VP39"/>
    <property type="match status" value="1"/>
</dbReference>
<dbReference type="SUPFAM" id="SSF46785">
    <property type="entry name" value="Winged helix' DNA-binding domain"/>
    <property type="match status" value="1"/>
</dbReference>
<dbReference type="SUPFAM" id="SSF53335">
    <property type="entry name" value="S-adenosyl-L-methionine-dependent methyltransferases"/>
    <property type="match status" value="1"/>
</dbReference>
<gene>
    <name evidence="7" type="ORF">I3842_12G073600</name>
</gene>
<proteinExistence type="predicted"/>
<dbReference type="PANTHER" id="PTHR11746">
    <property type="entry name" value="O-METHYLTRANSFERASE"/>
    <property type="match status" value="1"/>
</dbReference>
<dbReference type="InterPro" id="IPR036390">
    <property type="entry name" value="WH_DNA-bd_sf"/>
</dbReference>
<keyword evidence="2" id="KW-0808">Transferase</keyword>
<comment type="caution">
    <text evidence="7">The sequence shown here is derived from an EMBL/GenBank/DDBJ whole genome shotgun (WGS) entry which is preliminary data.</text>
</comment>
<feature type="domain" description="O-methyltransferase C-terminal" evidence="5">
    <location>
        <begin position="143"/>
        <end position="348"/>
    </location>
</feature>
<dbReference type="PROSITE" id="PS51683">
    <property type="entry name" value="SAM_OMT_II"/>
    <property type="match status" value="1"/>
</dbReference>
<dbReference type="InterPro" id="IPR016461">
    <property type="entry name" value="COMT-like"/>
</dbReference>
<evidence type="ECO:0000259" key="5">
    <source>
        <dbReference type="Pfam" id="PF00891"/>
    </source>
</evidence>
<reference evidence="7" key="1">
    <citation type="submission" date="2021-01" db="EMBL/GenBank/DDBJ databases">
        <authorList>
            <person name="Lovell J.T."/>
            <person name="Bentley N."/>
            <person name="Bhattarai G."/>
            <person name="Jenkins J.W."/>
            <person name="Sreedasyam A."/>
            <person name="Alarcon Y."/>
            <person name="Bock C."/>
            <person name="Boston L."/>
            <person name="Carlson J."/>
            <person name="Cervantes K."/>
            <person name="Clermont K."/>
            <person name="Krom N."/>
            <person name="Kubenka K."/>
            <person name="Mamidi S."/>
            <person name="Mattison C."/>
            <person name="Monteros M."/>
            <person name="Pisani C."/>
            <person name="Plott C."/>
            <person name="Rajasekar S."/>
            <person name="Rhein H.S."/>
            <person name="Rohla C."/>
            <person name="Song M."/>
            <person name="Hilaire R.S."/>
            <person name="Shu S."/>
            <person name="Wells L."/>
            <person name="Wang X."/>
            <person name="Webber J."/>
            <person name="Heerema R.J."/>
            <person name="Klein P."/>
            <person name="Conner P."/>
            <person name="Grauke L."/>
            <person name="Grimwood J."/>
            <person name="Schmutz J."/>
            <person name="Randall J.J."/>
        </authorList>
    </citation>
    <scope>NUCLEOTIDE SEQUENCE</scope>
    <source>
        <tissue evidence="7">Leaf</tissue>
    </source>
</reference>
<evidence type="ECO:0000256" key="3">
    <source>
        <dbReference type="ARBA" id="ARBA00022691"/>
    </source>
</evidence>
<evidence type="ECO:0000256" key="4">
    <source>
        <dbReference type="PIRSR" id="PIRSR005739-1"/>
    </source>
</evidence>
<dbReference type="Pfam" id="PF08100">
    <property type="entry name" value="Dimerisation"/>
    <property type="match status" value="1"/>
</dbReference>
<dbReference type="InterPro" id="IPR029063">
    <property type="entry name" value="SAM-dependent_MTases_sf"/>
</dbReference>
<dbReference type="InterPro" id="IPR001077">
    <property type="entry name" value="COMT_C"/>
</dbReference>
<feature type="domain" description="O-methyltransferase dimerisation" evidence="6">
    <location>
        <begin position="24"/>
        <end position="118"/>
    </location>
</feature>
<feature type="active site" description="Proton acceptor" evidence="4">
    <location>
        <position position="272"/>
    </location>
</feature>
<evidence type="ECO:0000256" key="1">
    <source>
        <dbReference type="ARBA" id="ARBA00022603"/>
    </source>
</evidence>
<keyword evidence="3" id="KW-0949">S-adenosyl-L-methionine</keyword>
<sequence>MSSKESQMGKSSTEDQESISEYAMQLTSASVLPRVLKAAIDLGVLEIIGKAGPGALLSASQIASQLPTHSNANLVSSLLLDCMLRVLASHSILTCSITHQNDGHVLRLYGLAPVSKYFDRNQDGGTLAPLLDFMQDKAILSTWDHLKDAVLEGVLPFNKAHGMNMREFLGKDPRLRETFVSSMNALSPAYMEKILKTYKGFEGLKLLVDVGGHDGTILNIIISKYPSIKGVNFDLASVIEKSPPYPGIEHVAGDMFVSIPKGDAIFMKWIIHHYNDEDSLKVLKNCYEALPERGKVILVDMVVPEVSETSAAHKSLFQFYLFMMNANPQGKERTERELESLAKAAGFSGIQVAGFAYGYSVVEFYKNM</sequence>
<protein>
    <submittedName>
        <fullName evidence="7">Uncharacterized protein</fullName>
    </submittedName>
</protein>
<dbReference type="GO" id="GO:0032259">
    <property type="term" value="P:methylation"/>
    <property type="evidence" value="ECO:0007669"/>
    <property type="project" value="UniProtKB-KW"/>
</dbReference>
<dbReference type="InterPro" id="IPR012967">
    <property type="entry name" value="COMT_dimerisation"/>
</dbReference>
<dbReference type="Proteomes" id="UP000811246">
    <property type="component" value="Chromosome 12"/>
</dbReference>
<keyword evidence="1" id="KW-0489">Methyltransferase</keyword>
<dbReference type="Gene3D" id="1.10.10.10">
    <property type="entry name" value="Winged helix-like DNA-binding domain superfamily/Winged helix DNA-binding domain"/>
    <property type="match status" value="1"/>
</dbReference>
<evidence type="ECO:0000256" key="2">
    <source>
        <dbReference type="ARBA" id="ARBA00022679"/>
    </source>
</evidence>
<dbReference type="OrthoDB" id="1606438at2759"/>
<dbReference type="AlphaFoldDB" id="A0A922DHT7"/>
<dbReference type="Pfam" id="PF00891">
    <property type="entry name" value="Methyltransf_2"/>
    <property type="match status" value="1"/>
</dbReference>
<name>A0A922DHT7_CARIL</name>
<dbReference type="FunFam" id="1.10.10.10:FF:000357">
    <property type="entry name" value="Caffeic acid 3-O-methyltransferase"/>
    <property type="match status" value="1"/>
</dbReference>
<dbReference type="GO" id="GO:0046983">
    <property type="term" value="F:protein dimerization activity"/>
    <property type="evidence" value="ECO:0007669"/>
    <property type="project" value="InterPro"/>
</dbReference>
<evidence type="ECO:0000259" key="6">
    <source>
        <dbReference type="Pfam" id="PF08100"/>
    </source>
</evidence>